<feature type="non-terminal residue" evidence="1">
    <location>
        <position position="313"/>
    </location>
</feature>
<dbReference type="EC" id="2.7.7.6" evidence="1"/>
<accession>A0ACC1HNF8</accession>
<organism evidence="1 2">
    <name type="scientific">Spiromyces aspiralis</name>
    <dbReference type="NCBI Taxonomy" id="68401"/>
    <lineage>
        <taxon>Eukaryota</taxon>
        <taxon>Fungi</taxon>
        <taxon>Fungi incertae sedis</taxon>
        <taxon>Zoopagomycota</taxon>
        <taxon>Kickxellomycotina</taxon>
        <taxon>Kickxellomycetes</taxon>
        <taxon>Kickxellales</taxon>
        <taxon>Kickxellaceae</taxon>
        <taxon>Spiromyces</taxon>
    </lineage>
</organism>
<dbReference type="Proteomes" id="UP001145114">
    <property type="component" value="Unassembled WGS sequence"/>
</dbReference>
<sequence>MRPRPLTTESLEWYEKMQKEYGVRPDANTFAVLIKGFLRINSRNVAKVLINEMTRKNIEPNQIFMSKYIGDPDIAEINQLFGEVFGSTSQLKGKDFSEKYLVSDVQDKAAHENSGAIVNPSSSASKGDAAGLPEVRSTGVLGIRLLKKMLNPLHENDLDAYEKQVRLEEEAYDAALERLKSINEARQDPLLMADRGSIRAYMSEWLPKLTALVEEEVNLCKKAQFKDRERGYYGPFLRLVPPEKLAIITISDTLRLHSQTMREHLTSSNGKVKGIKTSKLVSYIGNQVEMEYHHAELKKKKNSHLIARSINLQ</sequence>
<protein>
    <submittedName>
        <fullName evidence="1">DNA-directed RNA polymerase</fullName>
        <ecNumber evidence="1">2.7.7.6</ecNumber>
    </submittedName>
</protein>
<keyword evidence="1" id="KW-0804">Transcription</keyword>
<proteinExistence type="predicted"/>
<gene>
    <name evidence="1" type="primary">RPO41_2</name>
    <name evidence="1" type="ORF">EV182_006656</name>
</gene>
<dbReference type="EMBL" id="JAMZIH010002813">
    <property type="protein sequence ID" value="KAJ1677206.1"/>
    <property type="molecule type" value="Genomic_DNA"/>
</dbReference>
<keyword evidence="1" id="KW-0548">Nucleotidyltransferase</keyword>
<reference evidence="1" key="1">
    <citation type="submission" date="2022-06" db="EMBL/GenBank/DDBJ databases">
        <title>Phylogenomic reconstructions and comparative analyses of Kickxellomycotina fungi.</title>
        <authorList>
            <person name="Reynolds N.K."/>
            <person name="Stajich J.E."/>
            <person name="Barry K."/>
            <person name="Grigoriev I.V."/>
            <person name="Crous P."/>
            <person name="Smith M.E."/>
        </authorList>
    </citation>
    <scope>NUCLEOTIDE SEQUENCE</scope>
    <source>
        <strain evidence="1">RSA 2271</strain>
    </source>
</reference>
<keyword evidence="2" id="KW-1185">Reference proteome</keyword>
<name>A0ACC1HNF8_9FUNG</name>
<keyword evidence="1" id="KW-0240">DNA-directed RNA polymerase</keyword>
<keyword evidence="1" id="KW-0808">Transferase</keyword>
<comment type="caution">
    <text evidence="1">The sequence shown here is derived from an EMBL/GenBank/DDBJ whole genome shotgun (WGS) entry which is preliminary data.</text>
</comment>
<evidence type="ECO:0000313" key="1">
    <source>
        <dbReference type="EMBL" id="KAJ1677206.1"/>
    </source>
</evidence>
<evidence type="ECO:0000313" key="2">
    <source>
        <dbReference type="Proteomes" id="UP001145114"/>
    </source>
</evidence>